<dbReference type="InterPro" id="IPR006680">
    <property type="entry name" value="Amidohydro-rel"/>
</dbReference>
<dbReference type="Proteomes" id="UP001152755">
    <property type="component" value="Unassembled WGS sequence"/>
</dbReference>
<evidence type="ECO:0000259" key="1">
    <source>
        <dbReference type="Pfam" id="PF04909"/>
    </source>
</evidence>
<dbReference type="Pfam" id="PF04909">
    <property type="entry name" value="Amidohydro_2"/>
    <property type="match status" value="1"/>
</dbReference>
<dbReference type="PANTHER" id="PTHR35563:SF2">
    <property type="entry name" value="BARREL METAL-DEPENDENT HYDROLASE, PUTATIVE (AFU_ORTHOLOGUE AFUA_1G16240)-RELATED"/>
    <property type="match status" value="1"/>
</dbReference>
<evidence type="ECO:0000313" key="3">
    <source>
        <dbReference type="Proteomes" id="UP001152755"/>
    </source>
</evidence>
<keyword evidence="3" id="KW-1185">Reference proteome</keyword>
<dbReference type="SUPFAM" id="SSF51556">
    <property type="entry name" value="Metallo-dependent hydrolases"/>
    <property type="match status" value="1"/>
</dbReference>
<sequence>MFDAHCHIIDPRFPLIADHGYLPDPFTIADYRARTAGLGITGGAVVSGSFQGTDQGYLRTALAELGPGWVGVATLPADASDKDITELDRAGVRGVRFNLVRGNPDLALVERQAMQAHDVAGWHAEFYLNSADLPELAATLAKLPQVCIDHLGLSDDGLFHLLSAVDWGVRVKASGFGRVEVDVAEALRTIHTVSPDALMFGTDLPGTRAPRPFRYADLDQLADAVGVDLPEVLCHNARQWYRV</sequence>
<proteinExistence type="predicted"/>
<dbReference type="Gene3D" id="3.20.20.140">
    <property type="entry name" value="Metal-dependent hydrolases"/>
    <property type="match status" value="1"/>
</dbReference>
<feature type="domain" description="Amidohydrolase-related" evidence="1">
    <location>
        <begin position="3"/>
        <end position="242"/>
    </location>
</feature>
<name>A0A9X4M8W1_9ACTN</name>
<evidence type="ECO:0000313" key="2">
    <source>
        <dbReference type="EMBL" id="MDG3016216.1"/>
    </source>
</evidence>
<dbReference type="PANTHER" id="PTHR35563">
    <property type="entry name" value="BARREL METAL-DEPENDENT HYDROLASE, PUTATIVE (AFU_ORTHOLOGUE AFUA_1G16240)-RELATED"/>
    <property type="match status" value="1"/>
</dbReference>
<reference evidence="2" key="1">
    <citation type="submission" date="2022-08" db="EMBL/GenBank/DDBJ databases">
        <title>Genome analysis of Corynebacteriales strain.</title>
        <authorList>
            <person name="Lee S.D."/>
        </authorList>
    </citation>
    <scope>NUCLEOTIDE SEQUENCE</scope>
    <source>
        <strain evidence="2">D3-21</strain>
    </source>
</reference>
<dbReference type="EMBL" id="JANRHA010000012">
    <property type="protein sequence ID" value="MDG3016216.1"/>
    <property type="molecule type" value="Genomic_DNA"/>
</dbReference>
<dbReference type="InterPro" id="IPR032466">
    <property type="entry name" value="Metal_Hydrolase"/>
</dbReference>
<organism evidence="2 3">
    <name type="scientific">Speluncibacter jeojiensis</name>
    <dbReference type="NCBI Taxonomy" id="2710754"/>
    <lineage>
        <taxon>Bacteria</taxon>
        <taxon>Bacillati</taxon>
        <taxon>Actinomycetota</taxon>
        <taxon>Actinomycetes</taxon>
        <taxon>Mycobacteriales</taxon>
        <taxon>Speluncibacteraceae</taxon>
        <taxon>Speluncibacter</taxon>
    </lineage>
</organism>
<dbReference type="GO" id="GO:0016787">
    <property type="term" value="F:hydrolase activity"/>
    <property type="evidence" value="ECO:0007669"/>
    <property type="project" value="InterPro"/>
</dbReference>
<dbReference type="RefSeq" id="WP_332520510.1">
    <property type="nucleotide sequence ID" value="NZ_JANRHA010000012.1"/>
</dbReference>
<comment type="caution">
    <text evidence="2">The sequence shown here is derived from an EMBL/GenBank/DDBJ whole genome shotgun (WGS) entry which is preliminary data.</text>
</comment>
<dbReference type="AlphaFoldDB" id="A0A9X4M8W1"/>
<dbReference type="InterPro" id="IPR052358">
    <property type="entry name" value="Aro_Compnd_Degr_Hydrolases"/>
</dbReference>
<protein>
    <submittedName>
        <fullName evidence="2">Amidohydrolase family protein</fullName>
    </submittedName>
</protein>
<accession>A0A9X4M8W1</accession>
<gene>
    <name evidence="2" type="ORF">NVS88_16805</name>
</gene>